<protein>
    <submittedName>
        <fullName evidence="1">Uncharacterized protein</fullName>
    </submittedName>
</protein>
<dbReference type="EnsemblPlants" id="MELO3C000994.2.1">
    <property type="protein sequence ID" value="MELO3C000994.2.1"/>
    <property type="gene ID" value="MELO3C000994.2"/>
</dbReference>
<evidence type="ECO:0000313" key="1">
    <source>
        <dbReference type="EnsemblPlants" id="MELO3C000994.2.1"/>
    </source>
</evidence>
<dbReference type="AlphaFoldDB" id="A0A9I9CCW8"/>
<reference evidence="1" key="1">
    <citation type="submission" date="2023-03" db="UniProtKB">
        <authorList>
            <consortium name="EnsemblPlants"/>
        </authorList>
    </citation>
    <scope>IDENTIFICATION</scope>
</reference>
<organism evidence="1">
    <name type="scientific">Cucumis melo</name>
    <name type="common">Muskmelon</name>
    <dbReference type="NCBI Taxonomy" id="3656"/>
    <lineage>
        <taxon>Eukaryota</taxon>
        <taxon>Viridiplantae</taxon>
        <taxon>Streptophyta</taxon>
        <taxon>Embryophyta</taxon>
        <taxon>Tracheophyta</taxon>
        <taxon>Spermatophyta</taxon>
        <taxon>Magnoliopsida</taxon>
        <taxon>eudicotyledons</taxon>
        <taxon>Gunneridae</taxon>
        <taxon>Pentapetalae</taxon>
        <taxon>rosids</taxon>
        <taxon>fabids</taxon>
        <taxon>Cucurbitales</taxon>
        <taxon>Cucurbitaceae</taxon>
        <taxon>Benincaseae</taxon>
        <taxon>Cucumis</taxon>
    </lineage>
</organism>
<name>A0A9I9CCW8_CUCME</name>
<accession>A0A9I9CCW8</accession>
<proteinExistence type="predicted"/>
<sequence length="59" mass="6497">SSAEAFFDVFRCKGRGSTTFFKFFDGGVLVLRVLRQRSRGSTTFYSGGVIPRKGSLLEG</sequence>
<dbReference type="Gramene" id="MELO3C000994.2.1">
    <property type="protein sequence ID" value="MELO3C000994.2.1"/>
    <property type="gene ID" value="MELO3C000994.2"/>
</dbReference>